<name>A0A4C1V8J4_EUMVA</name>
<evidence type="ECO:0000313" key="2">
    <source>
        <dbReference type="Proteomes" id="UP000299102"/>
    </source>
</evidence>
<keyword evidence="2" id="KW-1185">Reference proteome</keyword>
<comment type="caution">
    <text evidence="1">The sequence shown here is derived from an EMBL/GenBank/DDBJ whole genome shotgun (WGS) entry which is preliminary data.</text>
</comment>
<dbReference type="AlphaFoldDB" id="A0A4C1V8J4"/>
<protein>
    <submittedName>
        <fullName evidence="1">Uncharacterized protein</fullName>
    </submittedName>
</protein>
<sequence>MDLSVNPNFVPVFSFGSGPGHDHDSNPDPMFGSDSVPVLNFGPDSRFRFPPRFRFWLSCKLGRLRLCRKPGQALGHTEPGFLGTLSLALWAH</sequence>
<proteinExistence type="predicted"/>
<gene>
    <name evidence="1" type="ORF">EVAR_26469_1</name>
</gene>
<organism evidence="1 2">
    <name type="scientific">Eumeta variegata</name>
    <name type="common">Bagworm moth</name>
    <name type="synonym">Eumeta japonica</name>
    <dbReference type="NCBI Taxonomy" id="151549"/>
    <lineage>
        <taxon>Eukaryota</taxon>
        <taxon>Metazoa</taxon>
        <taxon>Ecdysozoa</taxon>
        <taxon>Arthropoda</taxon>
        <taxon>Hexapoda</taxon>
        <taxon>Insecta</taxon>
        <taxon>Pterygota</taxon>
        <taxon>Neoptera</taxon>
        <taxon>Endopterygota</taxon>
        <taxon>Lepidoptera</taxon>
        <taxon>Glossata</taxon>
        <taxon>Ditrysia</taxon>
        <taxon>Tineoidea</taxon>
        <taxon>Psychidae</taxon>
        <taxon>Oiketicinae</taxon>
        <taxon>Eumeta</taxon>
    </lineage>
</organism>
<dbReference type="EMBL" id="BGZK01000296">
    <property type="protein sequence ID" value="GBP34880.1"/>
    <property type="molecule type" value="Genomic_DNA"/>
</dbReference>
<accession>A0A4C1V8J4</accession>
<reference evidence="1 2" key="1">
    <citation type="journal article" date="2019" name="Commun. Biol.">
        <title>The bagworm genome reveals a unique fibroin gene that provides high tensile strength.</title>
        <authorList>
            <person name="Kono N."/>
            <person name="Nakamura H."/>
            <person name="Ohtoshi R."/>
            <person name="Tomita M."/>
            <person name="Numata K."/>
            <person name="Arakawa K."/>
        </authorList>
    </citation>
    <scope>NUCLEOTIDE SEQUENCE [LARGE SCALE GENOMIC DNA]</scope>
</reference>
<dbReference type="Proteomes" id="UP000299102">
    <property type="component" value="Unassembled WGS sequence"/>
</dbReference>
<evidence type="ECO:0000313" key="1">
    <source>
        <dbReference type="EMBL" id="GBP34880.1"/>
    </source>
</evidence>